<dbReference type="AlphaFoldDB" id="A0A1D1UY04"/>
<evidence type="ECO:0000313" key="1">
    <source>
        <dbReference type="EMBL" id="GAU94519.1"/>
    </source>
</evidence>
<gene>
    <name evidence="1" type="primary">RvY_06280-1</name>
    <name evidence="1" type="synonym">RvY_06280.1</name>
    <name evidence="1" type="ORF">RvY_06280</name>
</gene>
<sequence length="58" mass="6600">MMDTGIVDPNRVVLRLFLLCTEVTDKLRHFSISSEAFRRLHDSLETFPKASSTSATEE</sequence>
<dbReference type="EMBL" id="BDGG01000002">
    <property type="protein sequence ID" value="GAU94519.1"/>
    <property type="molecule type" value="Genomic_DNA"/>
</dbReference>
<organism evidence="1 2">
    <name type="scientific">Ramazzottius varieornatus</name>
    <name type="common">Water bear</name>
    <name type="synonym">Tardigrade</name>
    <dbReference type="NCBI Taxonomy" id="947166"/>
    <lineage>
        <taxon>Eukaryota</taxon>
        <taxon>Metazoa</taxon>
        <taxon>Ecdysozoa</taxon>
        <taxon>Tardigrada</taxon>
        <taxon>Eutardigrada</taxon>
        <taxon>Parachela</taxon>
        <taxon>Hypsibioidea</taxon>
        <taxon>Ramazzottiidae</taxon>
        <taxon>Ramazzottius</taxon>
    </lineage>
</organism>
<protein>
    <submittedName>
        <fullName evidence="1">Uncharacterized protein</fullName>
    </submittedName>
</protein>
<proteinExistence type="predicted"/>
<accession>A0A1D1UY04</accession>
<evidence type="ECO:0000313" key="2">
    <source>
        <dbReference type="Proteomes" id="UP000186922"/>
    </source>
</evidence>
<name>A0A1D1UY04_RAMVA</name>
<keyword evidence="2" id="KW-1185">Reference proteome</keyword>
<dbReference type="Proteomes" id="UP000186922">
    <property type="component" value="Unassembled WGS sequence"/>
</dbReference>
<reference evidence="1 2" key="1">
    <citation type="journal article" date="2016" name="Nat. Commun.">
        <title>Extremotolerant tardigrade genome and improved radiotolerance of human cultured cells by tardigrade-unique protein.</title>
        <authorList>
            <person name="Hashimoto T."/>
            <person name="Horikawa D.D."/>
            <person name="Saito Y."/>
            <person name="Kuwahara H."/>
            <person name="Kozuka-Hata H."/>
            <person name="Shin-I T."/>
            <person name="Minakuchi Y."/>
            <person name="Ohishi K."/>
            <person name="Motoyama A."/>
            <person name="Aizu T."/>
            <person name="Enomoto A."/>
            <person name="Kondo K."/>
            <person name="Tanaka S."/>
            <person name="Hara Y."/>
            <person name="Koshikawa S."/>
            <person name="Sagara H."/>
            <person name="Miura T."/>
            <person name="Yokobori S."/>
            <person name="Miyagawa K."/>
            <person name="Suzuki Y."/>
            <person name="Kubo T."/>
            <person name="Oyama M."/>
            <person name="Kohara Y."/>
            <person name="Fujiyama A."/>
            <person name="Arakawa K."/>
            <person name="Katayama T."/>
            <person name="Toyoda A."/>
            <person name="Kunieda T."/>
        </authorList>
    </citation>
    <scope>NUCLEOTIDE SEQUENCE [LARGE SCALE GENOMIC DNA]</scope>
    <source>
        <strain evidence="1 2">YOKOZUNA-1</strain>
    </source>
</reference>
<comment type="caution">
    <text evidence="1">The sequence shown here is derived from an EMBL/GenBank/DDBJ whole genome shotgun (WGS) entry which is preliminary data.</text>
</comment>